<dbReference type="RefSeq" id="WP_210351333.1">
    <property type="nucleotide sequence ID" value="NZ_CP066179.1"/>
</dbReference>
<protein>
    <recommendedName>
        <fullName evidence="1">Bacterial CdiA-CT RNAse A domain-containing protein</fullName>
    </recommendedName>
</protein>
<gene>
    <name evidence="2" type="ORF">BCB44BAC_01107</name>
</gene>
<proteinExistence type="predicted"/>
<dbReference type="Pfam" id="PF18431">
    <property type="entry name" value="RNAse_A_bac"/>
    <property type="match status" value="1"/>
</dbReference>
<sequence length="78" mass="8878">MSQPQENLRKNADEISKWLNEGKSGRTVFDVEHTYGIGKGVLEDKKQVLYNLNKSRVVLIKDNSSELGFRILTSFPLP</sequence>
<accession>A0AAX2CEG7</accession>
<evidence type="ECO:0000313" key="3">
    <source>
        <dbReference type="Proteomes" id="UP000242164"/>
    </source>
</evidence>
<evidence type="ECO:0000259" key="1">
    <source>
        <dbReference type="Pfam" id="PF18431"/>
    </source>
</evidence>
<dbReference type="AlphaFoldDB" id="A0AAX2CEG7"/>
<organism evidence="2 3">
    <name type="scientific">Bacillus cytotoxicus</name>
    <dbReference type="NCBI Taxonomy" id="580165"/>
    <lineage>
        <taxon>Bacteria</taxon>
        <taxon>Bacillati</taxon>
        <taxon>Bacillota</taxon>
        <taxon>Bacilli</taxon>
        <taxon>Bacillales</taxon>
        <taxon>Bacillaceae</taxon>
        <taxon>Bacillus</taxon>
        <taxon>Bacillus cereus group</taxon>
    </lineage>
</organism>
<name>A0AAX2CEG7_9BACI</name>
<comment type="caution">
    <text evidence="2">The sequence shown here is derived from an EMBL/GenBank/DDBJ whole genome shotgun (WGS) entry which is preliminary data.</text>
</comment>
<dbReference type="EMBL" id="FMIK01000018">
    <property type="protein sequence ID" value="SCL87214.1"/>
    <property type="molecule type" value="Genomic_DNA"/>
</dbReference>
<feature type="domain" description="Bacterial CdiA-CT RNAse A" evidence="1">
    <location>
        <begin position="6"/>
        <end position="76"/>
    </location>
</feature>
<dbReference type="InterPro" id="IPR041436">
    <property type="entry name" value="RNAse_A_bac"/>
</dbReference>
<reference evidence="2 3" key="1">
    <citation type="submission" date="2016-08" db="EMBL/GenBank/DDBJ databases">
        <authorList>
            <person name="Loux V."/>
            <person name="Rue O."/>
        </authorList>
    </citation>
    <scope>NUCLEOTIDE SEQUENCE [LARGE SCALE GENOMIC DNA]</scope>
    <source>
        <strain evidence="2 3">AFSSA_08CEB44bac</strain>
    </source>
</reference>
<dbReference type="Proteomes" id="UP000242164">
    <property type="component" value="Unassembled WGS sequence"/>
</dbReference>
<evidence type="ECO:0000313" key="2">
    <source>
        <dbReference type="EMBL" id="SCL87214.1"/>
    </source>
</evidence>